<dbReference type="EMBL" id="GGFL01011599">
    <property type="protein sequence ID" value="MBW75777.1"/>
    <property type="molecule type" value="Transcribed_RNA"/>
</dbReference>
<name>A0A2M4DDZ0_ANODA</name>
<sequence>MKARPPMSFISAVIVASSFASNRLRQCSTVSDSFQRTSVPCNRIASLVWFFCSANLCSACALSLASIVPRASEQLKPSAAFLVIWYNRSFWRDR</sequence>
<organism evidence="1">
    <name type="scientific">Anopheles darlingi</name>
    <name type="common">Mosquito</name>
    <dbReference type="NCBI Taxonomy" id="43151"/>
    <lineage>
        <taxon>Eukaryota</taxon>
        <taxon>Metazoa</taxon>
        <taxon>Ecdysozoa</taxon>
        <taxon>Arthropoda</taxon>
        <taxon>Hexapoda</taxon>
        <taxon>Insecta</taxon>
        <taxon>Pterygota</taxon>
        <taxon>Neoptera</taxon>
        <taxon>Endopterygota</taxon>
        <taxon>Diptera</taxon>
        <taxon>Nematocera</taxon>
        <taxon>Culicoidea</taxon>
        <taxon>Culicidae</taxon>
        <taxon>Anophelinae</taxon>
        <taxon>Anopheles</taxon>
    </lineage>
</organism>
<proteinExistence type="predicted"/>
<accession>A0A2M4DDZ0</accession>
<reference evidence="1" key="1">
    <citation type="submission" date="2018-01" db="EMBL/GenBank/DDBJ databases">
        <title>An insight into the sialome of Amazonian anophelines.</title>
        <authorList>
            <person name="Ribeiro J.M."/>
            <person name="Scarpassa V."/>
            <person name="Calvo E."/>
        </authorList>
    </citation>
    <scope>NUCLEOTIDE SEQUENCE</scope>
</reference>
<protein>
    <submittedName>
        <fullName evidence="1">Putative secreted protein</fullName>
    </submittedName>
</protein>
<evidence type="ECO:0000313" key="1">
    <source>
        <dbReference type="EMBL" id="MBW75777.1"/>
    </source>
</evidence>
<dbReference type="AlphaFoldDB" id="A0A2M4DDZ0"/>